<evidence type="ECO:0000313" key="3">
    <source>
        <dbReference type="EMBL" id="TFY82007.1"/>
    </source>
</evidence>
<keyword evidence="4" id="KW-1185">Reference proteome</keyword>
<name>A0A4Z0A6N9_9AGAM</name>
<comment type="caution">
    <text evidence="3">The sequence shown here is derived from an EMBL/GenBank/DDBJ whole genome shotgun (WGS) entry which is preliminary data.</text>
</comment>
<dbReference type="Proteomes" id="UP000298061">
    <property type="component" value="Unassembled WGS sequence"/>
</dbReference>
<evidence type="ECO:0000256" key="1">
    <source>
        <dbReference type="SAM" id="Coils"/>
    </source>
</evidence>
<protein>
    <submittedName>
        <fullName evidence="3">Uncharacterized protein</fullName>
    </submittedName>
</protein>
<feature type="coiled-coil region" evidence="1">
    <location>
        <begin position="86"/>
        <end position="155"/>
    </location>
</feature>
<dbReference type="GO" id="GO:0005856">
    <property type="term" value="C:cytoskeleton"/>
    <property type="evidence" value="ECO:0007669"/>
    <property type="project" value="TreeGrafter"/>
</dbReference>
<feature type="compositionally biased region" description="Polar residues" evidence="2">
    <location>
        <begin position="1571"/>
        <end position="1587"/>
    </location>
</feature>
<feature type="coiled-coil region" evidence="1">
    <location>
        <begin position="695"/>
        <end position="810"/>
    </location>
</feature>
<dbReference type="SUPFAM" id="SSF90257">
    <property type="entry name" value="Myosin rod fragments"/>
    <property type="match status" value="1"/>
</dbReference>
<gene>
    <name evidence="3" type="ORF">EWM64_g2008</name>
</gene>
<accession>A0A4Z0A6N9</accession>
<feature type="region of interest" description="Disordered" evidence="2">
    <location>
        <begin position="1361"/>
        <end position="1380"/>
    </location>
</feature>
<feature type="region of interest" description="Disordered" evidence="2">
    <location>
        <begin position="373"/>
        <end position="403"/>
    </location>
</feature>
<feature type="coiled-coil region" evidence="1">
    <location>
        <begin position="1065"/>
        <end position="1146"/>
    </location>
</feature>
<evidence type="ECO:0000313" key="4">
    <source>
        <dbReference type="Proteomes" id="UP000298061"/>
    </source>
</evidence>
<proteinExistence type="predicted"/>
<feature type="coiled-coil region" evidence="1">
    <location>
        <begin position="405"/>
        <end position="432"/>
    </location>
</feature>
<evidence type="ECO:0000256" key="2">
    <source>
        <dbReference type="SAM" id="MobiDB-lite"/>
    </source>
</evidence>
<dbReference type="OrthoDB" id="10255344at2759"/>
<dbReference type="PANTHER" id="PTHR47357:SF1">
    <property type="entry name" value="SPINDLE POLE BODY COMPONENT 110"/>
    <property type="match status" value="1"/>
</dbReference>
<dbReference type="STRING" id="135208.A0A4Z0A6N9"/>
<organism evidence="3 4">
    <name type="scientific">Hericium alpestre</name>
    <dbReference type="NCBI Taxonomy" id="135208"/>
    <lineage>
        <taxon>Eukaryota</taxon>
        <taxon>Fungi</taxon>
        <taxon>Dikarya</taxon>
        <taxon>Basidiomycota</taxon>
        <taxon>Agaricomycotina</taxon>
        <taxon>Agaricomycetes</taxon>
        <taxon>Russulales</taxon>
        <taxon>Hericiaceae</taxon>
        <taxon>Hericium</taxon>
    </lineage>
</organism>
<dbReference type="PANTHER" id="PTHR47357">
    <property type="entry name" value="COP1-INTERACTIVE PROTEIN 1"/>
    <property type="match status" value="1"/>
</dbReference>
<keyword evidence="1" id="KW-0175">Coiled coil</keyword>
<feature type="coiled-coil region" evidence="1">
    <location>
        <begin position="1196"/>
        <end position="1251"/>
    </location>
</feature>
<reference evidence="3 4" key="1">
    <citation type="submission" date="2019-02" db="EMBL/GenBank/DDBJ databases">
        <title>Genome sequencing of the rare red list fungi Hericium alpestre (H. flagellum).</title>
        <authorList>
            <person name="Buettner E."/>
            <person name="Kellner H."/>
        </authorList>
    </citation>
    <scope>NUCLEOTIDE SEQUENCE [LARGE SCALE GENOMIC DNA]</scope>
    <source>
        <strain evidence="3 4">DSM 108284</strain>
    </source>
</reference>
<dbReference type="GO" id="GO:0005200">
    <property type="term" value="F:structural constituent of cytoskeleton"/>
    <property type="evidence" value="ECO:0007669"/>
    <property type="project" value="TreeGrafter"/>
</dbReference>
<dbReference type="EMBL" id="SFCI01000152">
    <property type="protein sequence ID" value="TFY82007.1"/>
    <property type="molecule type" value="Genomic_DNA"/>
</dbReference>
<feature type="coiled-coil region" evidence="1">
    <location>
        <begin position="566"/>
        <end position="656"/>
    </location>
</feature>
<feature type="compositionally biased region" description="Polar residues" evidence="2">
    <location>
        <begin position="373"/>
        <end position="384"/>
    </location>
</feature>
<feature type="region of interest" description="Disordered" evidence="2">
    <location>
        <begin position="1416"/>
        <end position="1599"/>
    </location>
</feature>
<sequence length="1599" mass="179340">MAHWGAKPDYDLDDEIQSLRKQITNQDLRYSSLESQLLKTNETLEETKATLYETVQKLRVEADRAVHLGEQLEDRTESLETEKIYRQNAENALQVASEKIRADEAAAKEMQAAIEALSQRETGSSSAVTDLTREKARLEARLRELEINMQQVVNATTPARNNASRRGRPRASSTSDIRVPALEHELTEIKTASARYQTDLQRATEKLGRVETDLMKSENEKMALERRFTTDMRRMEEQLLEKDTEIERLQGQQGDASYARQREEELMARVEEEEAKVAALEKLMAGSRDVKALENALQRTEKRLKQEMSKVKQGEDRHADLVREREEALDGLDEARAEVQHLAEAVRERDAQIAFLNQQESDLRSQLTQLRAEQQQFSRPGSTTFDEDRTPAPAYSEPSPDASGVEKLLSAIDRLRSERDGLRRDLEFLQMESKFATQALEKKLAAATAAPVPAYSTPAHDELVQDLRGEVQRLRDAPHPSTSALERRAVAGLVLVNHLQTKYDGALEDLHCTESELSKVCEAISADTDVQEEQGRYITVLEQSKEELQDRLDTFIHSQDSLVHQRDEILVEVARLQDEVNQLTEDNFQSRTERSALQHSVAEAETQLAKMARSLENMESERDSLSLQVQNYQTDLEAAQEELADAEKRYSTLQSQQLSTMSSGEVTRSLKDQIEMLEGRVLRRTEQIGLHQHDIKRLETNLRLQEDRINEMTGELDTAMTEKESMVEDCAEAREARDLAQKRVEDLEEEVAALEAKISALNEERDRKTASLTASETMSRKAIQELESTLREVEATNADLTERLENESAQHRDTTSLLQNVSSTLETIKQDNVVACDSARQITLAFAVSQVCLAHNTRSLWTERTSKTRLDKQLETVHDELRARLDEISSLQKQLESVRADSLQATASAEALNQTRTTELESDLQQLQHANAELEMQLLQLQDQLAKSQEELRVVVEQHANNAQLDDVAGAELEQLRSRNAEEIQRLQDRIVELEKAVADAHAAHEAADLAHKASVEELTLSKAELEERIRDTVKQWESDKATLTELRLLQDTHASTVTDMQGRLDHSAQELQKMIREHDELKASMQRGLDEASSTKDDFEARLSEATNIQGSLEKQLADVASRHAQELEERLQEVEANGMQVDDLKSVLAEETRCHAEERAALKAELHNSSEQLTVFKSTEALLQQEISAIRTRLEQALTERDGFETERKAIEGENTELRSRTQTALALEQDLQDKLRKMEHQAAGLSSELVGQKSAFENAQAACLAAQMQLNLASSHHQREVAHLQKQLDQLQESSPKELIEDLIEKVQLMDELMAQKNTEIEANDDVLLALHKEKKDLVKKMDKLTHKVQRLQVKLAAQDAAAGSTPPNVPTSSSSYSARASHSFKASPPAMVIPPVPPVPALSVLPVPLTPRSRMRMASGPSTMSRAKTPEPKAYTPVFRAKTPEPKHISLPAHPDPQSSTFSKGKKRPAPDDSDFPTPVQGFTPDGAYDPTRNTDATTPRMRKSLRTAFTPTRHTAARPTPTHLPTSPARVPVPAIIYDVTNSPRSASAGEQKAAKRGWLGKIRGGSSQQPRSTTAPGSSRPSVFEKAPFGHAS</sequence>
<dbReference type="Gene3D" id="1.10.287.1490">
    <property type="match status" value="1"/>
</dbReference>
<feature type="region of interest" description="Disordered" evidence="2">
    <location>
        <begin position="156"/>
        <end position="176"/>
    </location>
</feature>
<feature type="coiled-coil region" evidence="1">
    <location>
        <begin position="878"/>
        <end position="1036"/>
    </location>
</feature>
<feature type="coiled-coil region" evidence="1">
    <location>
        <begin position="16"/>
        <end position="61"/>
    </location>
</feature>
<feature type="compositionally biased region" description="Low complexity" evidence="2">
    <location>
        <begin position="1511"/>
        <end position="1528"/>
    </location>
</feature>
<feature type="compositionally biased region" description="Low complexity" evidence="2">
    <location>
        <begin position="1368"/>
        <end position="1380"/>
    </location>
</feature>